<protein>
    <submittedName>
        <fullName evidence="1">Uncharacterized protein</fullName>
    </submittedName>
</protein>
<evidence type="ECO:0000313" key="1">
    <source>
        <dbReference type="EMBL" id="MEJ8859746.1"/>
    </source>
</evidence>
<reference evidence="1 2" key="1">
    <citation type="submission" date="2024-03" db="EMBL/GenBank/DDBJ databases">
        <title>Novel species of the genus Variovorax.</title>
        <authorList>
            <person name="Liu Q."/>
            <person name="Xin Y.-H."/>
        </authorList>
    </citation>
    <scope>NUCLEOTIDE SEQUENCE [LARGE SCALE GENOMIC DNA]</scope>
    <source>
        <strain evidence="1 2">KACC 18901</strain>
    </source>
</reference>
<sequence length="76" mass="8858">MAFACLVLTMLAFVVMFDWNWVRPPLERYISSKTEREFGMSDLHVSLGLTPTIRMRDVYFANAPWSHERSANGPHR</sequence>
<keyword evidence="2" id="KW-1185">Reference proteome</keyword>
<name>A0ABU8XJT0_9BURK</name>
<gene>
    <name evidence="1" type="ORF">WKW79_34690</name>
</gene>
<accession>A0ABU8XJT0</accession>
<comment type="caution">
    <text evidence="1">The sequence shown here is derived from an EMBL/GenBank/DDBJ whole genome shotgun (WGS) entry which is preliminary data.</text>
</comment>
<evidence type="ECO:0000313" key="2">
    <source>
        <dbReference type="Proteomes" id="UP001367030"/>
    </source>
</evidence>
<proteinExistence type="predicted"/>
<dbReference type="RefSeq" id="WP_340339781.1">
    <property type="nucleotide sequence ID" value="NZ_JBBKZS010000036.1"/>
</dbReference>
<dbReference type="Proteomes" id="UP001367030">
    <property type="component" value="Unassembled WGS sequence"/>
</dbReference>
<organism evidence="1 2">
    <name type="scientific">Variovorax robiniae</name>
    <dbReference type="NCBI Taxonomy" id="1836199"/>
    <lineage>
        <taxon>Bacteria</taxon>
        <taxon>Pseudomonadati</taxon>
        <taxon>Pseudomonadota</taxon>
        <taxon>Betaproteobacteria</taxon>
        <taxon>Burkholderiales</taxon>
        <taxon>Comamonadaceae</taxon>
        <taxon>Variovorax</taxon>
    </lineage>
</organism>
<dbReference type="EMBL" id="JBBKZS010000036">
    <property type="protein sequence ID" value="MEJ8859746.1"/>
    <property type="molecule type" value="Genomic_DNA"/>
</dbReference>